<dbReference type="RefSeq" id="WP_073451140.1">
    <property type="nucleotide sequence ID" value="NZ_FQYL01000001.1"/>
</dbReference>
<feature type="region of interest" description="Disordered" evidence="1">
    <location>
        <begin position="202"/>
        <end position="262"/>
    </location>
</feature>
<keyword evidence="4" id="KW-1185">Reference proteome</keyword>
<dbReference type="Gene3D" id="2.70.70.10">
    <property type="entry name" value="Glucose Permease (Domain IIA)"/>
    <property type="match status" value="1"/>
</dbReference>
<evidence type="ECO:0000256" key="1">
    <source>
        <dbReference type="SAM" id="MobiDB-lite"/>
    </source>
</evidence>
<protein>
    <submittedName>
        <fullName evidence="3">Murein DD-endopeptidase MepM and murein hydrolase activator NlpD, contain LysM domain</fullName>
    </submittedName>
</protein>
<dbReference type="SUPFAM" id="SSF51261">
    <property type="entry name" value="Duplicated hybrid motif"/>
    <property type="match status" value="1"/>
</dbReference>
<feature type="region of interest" description="Disordered" evidence="1">
    <location>
        <begin position="1"/>
        <end position="33"/>
    </location>
</feature>
<gene>
    <name evidence="3" type="ORF">SAMN05216246_101189</name>
</gene>
<sequence>MSQPPLTRRQRRDAERAAQAALAVAGSGRVEDTVPDADGLVGAMMAPPSRVPADPVGVPTLTAASGPSAPARAAASAPRVPATRSERLRQARRRAEREAVSSALSAAGALRTARTADAAIQFPDSPLHAGAIEPVVALPEAAALRADQPPSAPRAPEPWEHRAERRSRRSAPVGDDAPAMVARDDARESVALDALKPFVAPAARDGGDAAPAGPASRSRRGSEGPTVEIPASEQPTPADFDTPGGLEGADAAVPPARARRRTLRGTTSRVAVLVSLAVVTVVAPLEARVLGNGVGSSSASAAAPTYAGVPIGTPSSVSAGVLGSDADLEPGTDAELSNAPDAATLARIREAYENAAVTCAAQPSGASGNTSAFTKAPELFYPMVSGTYELSSDYGYRIHPTLGYQKLHAGQDMSAPVGTPIYAIASGTVVEAGMVDGTGTVTIEHTIDGTTWYSSYLHMYEDGIYVKKGDTVEAGKLIAGVGSTGYSTGPHLHFEIRTKNDTADSSTVNPWTWLQENKAAELTTDCS</sequence>
<feature type="compositionally biased region" description="Basic and acidic residues" evidence="1">
    <location>
        <begin position="84"/>
        <end position="99"/>
    </location>
</feature>
<evidence type="ECO:0000313" key="3">
    <source>
        <dbReference type="EMBL" id="SHI31202.1"/>
    </source>
</evidence>
<dbReference type="Pfam" id="PF01551">
    <property type="entry name" value="Peptidase_M23"/>
    <property type="match status" value="1"/>
</dbReference>
<feature type="region of interest" description="Disordered" evidence="1">
    <location>
        <begin position="45"/>
        <end position="105"/>
    </location>
</feature>
<feature type="compositionally biased region" description="Low complexity" evidence="1">
    <location>
        <begin position="202"/>
        <end position="216"/>
    </location>
</feature>
<keyword evidence="3" id="KW-0378">Hydrolase</keyword>
<dbReference type="InterPro" id="IPR050570">
    <property type="entry name" value="Cell_wall_metabolism_enzyme"/>
</dbReference>
<dbReference type="InterPro" id="IPR016047">
    <property type="entry name" value="M23ase_b-sheet_dom"/>
</dbReference>
<feature type="domain" description="M23ase beta-sheet core" evidence="2">
    <location>
        <begin position="407"/>
        <end position="503"/>
    </location>
</feature>
<comment type="caution">
    <text evidence="3">The sequence shown here is derived from an EMBL/GenBank/DDBJ whole genome shotgun (WGS) entry which is preliminary data.</text>
</comment>
<evidence type="ECO:0000259" key="2">
    <source>
        <dbReference type="Pfam" id="PF01551"/>
    </source>
</evidence>
<dbReference type="CDD" id="cd12797">
    <property type="entry name" value="M23_peptidase"/>
    <property type="match status" value="1"/>
</dbReference>
<reference evidence="3 4" key="1">
    <citation type="submission" date="2016-11" db="EMBL/GenBank/DDBJ databases">
        <authorList>
            <person name="Varghese N."/>
            <person name="Submissions S."/>
        </authorList>
    </citation>
    <scope>NUCLEOTIDE SEQUENCE [LARGE SCALE GENOMIC DNA]</scope>
    <source>
        <strain evidence="3 4">PA</strain>
    </source>
</reference>
<dbReference type="PANTHER" id="PTHR21666:SF270">
    <property type="entry name" value="MUREIN HYDROLASE ACTIVATOR ENVC"/>
    <property type="match status" value="1"/>
</dbReference>
<accession>A0ABY1HYG1</accession>
<evidence type="ECO:0000313" key="4">
    <source>
        <dbReference type="Proteomes" id="UP000184390"/>
    </source>
</evidence>
<organism evidence="3 4">
    <name type="scientific">Actinomyces denticolens</name>
    <dbReference type="NCBI Taxonomy" id="52767"/>
    <lineage>
        <taxon>Bacteria</taxon>
        <taxon>Bacillati</taxon>
        <taxon>Actinomycetota</taxon>
        <taxon>Actinomycetes</taxon>
        <taxon>Actinomycetales</taxon>
        <taxon>Actinomycetaceae</taxon>
        <taxon>Actinomyces</taxon>
    </lineage>
</organism>
<dbReference type="GO" id="GO:0016787">
    <property type="term" value="F:hydrolase activity"/>
    <property type="evidence" value="ECO:0007669"/>
    <property type="project" value="UniProtKB-KW"/>
</dbReference>
<proteinExistence type="predicted"/>
<feature type="region of interest" description="Disordered" evidence="1">
    <location>
        <begin position="145"/>
        <end position="179"/>
    </location>
</feature>
<dbReference type="InterPro" id="IPR011055">
    <property type="entry name" value="Dup_hybrid_motif"/>
</dbReference>
<name>A0ABY1HYG1_9ACTO</name>
<dbReference type="PANTHER" id="PTHR21666">
    <property type="entry name" value="PEPTIDASE-RELATED"/>
    <property type="match status" value="1"/>
</dbReference>
<dbReference type="Proteomes" id="UP000184390">
    <property type="component" value="Unassembled WGS sequence"/>
</dbReference>
<feature type="compositionally biased region" description="Low complexity" evidence="1">
    <location>
        <begin position="63"/>
        <end position="83"/>
    </location>
</feature>
<dbReference type="EMBL" id="FQYL01000001">
    <property type="protein sequence ID" value="SHI31202.1"/>
    <property type="molecule type" value="Genomic_DNA"/>
</dbReference>